<keyword evidence="3" id="KW-1185">Reference proteome</keyword>
<organism evidence="2 3">
    <name type="scientific">Clostridium manihotivorum</name>
    <dbReference type="NCBI Taxonomy" id="2320868"/>
    <lineage>
        <taxon>Bacteria</taxon>
        <taxon>Bacillati</taxon>
        <taxon>Bacillota</taxon>
        <taxon>Clostridia</taxon>
        <taxon>Eubacteriales</taxon>
        <taxon>Clostridiaceae</taxon>
        <taxon>Clostridium</taxon>
    </lineage>
</organism>
<sequence length="531" mass="61055">MKKIKALAKYELINLRRGKLIWIIGALYIFGIQQSVDSMRTSGKIFLSVVGLIRISWLPLNFIMVPLLLLIVMIGESSNEVFESLDITYKDIIKGKLLTAAVIDAILLATNMIVFLFFSIISHGTLGYILYESLGYIVNTLIYLVVCTCIGLFIGQVVNKLVYQMIGYLLVLLEFGFLCNFYKLQNQIFPLIDIKTFPGIFDVISYDKSYLYHNIFWLGVSFILVMISYLFVRSRYKKGGLGIKLVSIIIAGLLCAYLGISINSMKPDFYNIEERPDFEHLSAEHTYREGTFFSSSESGYYVDSYNMNIDIDNNLKNDCLINVKFNKSNIKSLEFGLYKSLNISKLEIDNKAIDFQRTNNSVILKLPRTYKSGESIQLRISYDGKINLTWSNGENMFFVRNNSLFLADVFEWYPKLNDSNEKNFEVNVKYASKNKIYSNLNELSKNGSHTFMGKDIEMFLISGNISERKYKDYLFIGNQEYIKNNDQCDELIDYLKKTNIDTKKVILSPFIPGLSKMDKPYDGAFLWPSHD</sequence>
<evidence type="ECO:0000256" key="1">
    <source>
        <dbReference type="SAM" id="Phobius"/>
    </source>
</evidence>
<gene>
    <name evidence="2" type="ORF">C1I91_09000</name>
</gene>
<dbReference type="KEGG" id="cmah:C1I91_09000"/>
<feature type="transmembrane region" description="Helical" evidence="1">
    <location>
        <begin position="215"/>
        <end position="232"/>
    </location>
</feature>
<dbReference type="EMBL" id="CP025746">
    <property type="protein sequence ID" value="QAA31771.1"/>
    <property type="molecule type" value="Genomic_DNA"/>
</dbReference>
<evidence type="ECO:0000313" key="3">
    <source>
        <dbReference type="Proteomes" id="UP000286268"/>
    </source>
</evidence>
<feature type="transmembrane region" description="Helical" evidence="1">
    <location>
        <begin position="56"/>
        <end position="76"/>
    </location>
</feature>
<feature type="transmembrane region" description="Helical" evidence="1">
    <location>
        <begin position="241"/>
        <end position="260"/>
    </location>
</feature>
<dbReference type="Gene3D" id="2.60.40.1730">
    <property type="entry name" value="tricorn interacting facor f3 domain"/>
    <property type="match status" value="1"/>
</dbReference>
<dbReference type="Proteomes" id="UP000286268">
    <property type="component" value="Chromosome"/>
</dbReference>
<keyword evidence="1" id="KW-1133">Transmembrane helix</keyword>
<keyword evidence="1" id="KW-0812">Transmembrane</keyword>
<feature type="transmembrane region" description="Helical" evidence="1">
    <location>
        <begin position="20"/>
        <end position="36"/>
    </location>
</feature>
<dbReference type="AlphaFoldDB" id="A0A3R5TF00"/>
<protein>
    <submittedName>
        <fullName evidence="2">Uncharacterized protein</fullName>
    </submittedName>
</protein>
<dbReference type="InterPro" id="IPR042097">
    <property type="entry name" value="Aminopeptidase_N-like_N_sf"/>
</dbReference>
<proteinExistence type="predicted"/>
<evidence type="ECO:0000313" key="2">
    <source>
        <dbReference type="EMBL" id="QAA31771.1"/>
    </source>
</evidence>
<reference evidence="2 3" key="1">
    <citation type="submission" date="2018-01" db="EMBL/GenBank/DDBJ databases">
        <title>Genome Sequencing and Assembly of Anaerobacter polyendosporus strain CT4.</title>
        <authorList>
            <person name="Tachaapaikoon C."/>
            <person name="Sutheeworapong S."/>
            <person name="Jenjaroenpun P."/>
            <person name="Wongsurawat T."/>
            <person name="Nookeaw I."/>
            <person name="Cheawchanlertfa P."/>
            <person name="Kosugi A."/>
            <person name="Cheevadhanarak S."/>
            <person name="Ratanakhanokchai K."/>
        </authorList>
    </citation>
    <scope>NUCLEOTIDE SEQUENCE [LARGE SCALE GENOMIC DNA]</scope>
    <source>
        <strain evidence="2 3">CT4</strain>
    </source>
</reference>
<name>A0A3R5TF00_9CLOT</name>
<keyword evidence="1" id="KW-0472">Membrane</keyword>
<accession>A0A3R5TF00</accession>
<feature type="transmembrane region" description="Helical" evidence="1">
    <location>
        <begin position="166"/>
        <end position="184"/>
    </location>
</feature>
<feature type="transmembrane region" description="Helical" evidence="1">
    <location>
        <begin position="97"/>
        <end position="121"/>
    </location>
</feature>
<dbReference type="OrthoDB" id="1875420at2"/>
<feature type="transmembrane region" description="Helical" evidence="1">
    <location>
        <begin position="133"/>
        <end position="154"/>
    </location>
</feature>
<dbReference type="RefSeq" id="WP_128212567.1">
    <property type="nucleotide sequence ID" value="NZ_CP025746.1"/>
</dbReference>